<dbReference type="InterPro" id="IPR036520">
    <property type="entry name" value="UPF0759_sf"/>
</dbReference>
<dbReference type="Proteomes" id="UP000326671">
    <property type="component" value="Unassembled WGS sequence"/>
</dbReference>
<sequence length="282" mass="32795">MVYIGLAGWGDHDSLYSDSIKPKDKLAHYSSYFPIVEVDSSFYAISPVRNVEKWVRETPENFRFVVKSYQGMTKHRQGKDTPFNTISEMFDAFKHSLKPYQESNKLAMVLFQFPPWFHCCKENVAYIRYCKKMMEDIPVALEFRHQSWYSDAYREGTLSFMKKEGWIHSIADEPQSGEGSVPLVPIVTDANQTLIRMHGRNIHGWNKQEGVDWREVRFLYKYNEKELLEMKNVLDELSKQTKEIVVIFNNNSGGDAADNAKEFQEILGIEYEGLASKQLGLF</sequence>
<accession>A0A5J5GV05</accession>
<name>A0A5J5GV05_9BACI</name>
<gene>
    <name evidence="1" type="ORF">F4V44_26335</name>
</gene>
<dbReference type="AlphaFoldDB" id="A0A5J5GV05"/>
<protein>
    <submittedName>
        <fullName evidence="1">DUF72 domain-containing protein</fullName>
    </submittedName>
</protein>
<proteinExistence type="predicted"/>
<keyword evidence="2" id="KW-1185">Reference proteome</keyword>
<dbReference type="PANTHER" id="PTHR30348">
    <property type="entry name" value="UNCHARACTERIZED PROTEIN YECE"/>
    <property type="match status" value="1"/>
</dbReference>
<organism evidence="1 2">
    <name type="scientific">Niallia endozanthoxylica</name>
    <dbReference type="NCBI Taxonomy" id="2036016"/>
    <lineage>
        <taxon>Bacteria</taxon>
        <taxon>Bacillati</taxon>
        <taxon>Bacillota</taxon>
        <taxon>Bacilli</taxon>
        <taxon>Bacillales</taxon>
        <taxon>Bacillaceae</taxon>
        <taxon>Niallia</taxon>
    </lineage>
</organism>
<evidence type="ECO:0000313" key="2">
    <source>
        <dbReference type="Proteomes" id="UP000326671"/>
    </source>
</evidence>
<dbReference type="InterPro" id="IPR002763">
    <property type="entry name" value="DUF72"/>
</dbReference>
<dbReference type="Pfam" id="PF01904">
    <property type="entry name" value="DUF72"/>
    <property type="match status" value="1"/>
</dbReference>
<dbReference type="OrthoDB" id="9780310at2"/>
<comment type="caution">
    <text evidence="1">The sequence shown here is derived from an EMBL/GenBank/DDBJ whole genome shotgun (WGS) entry which is preliminary data.</text>
</comment>
<dbReference type="Gene3D" id="3.20.20.410">
    <property type="entry name" value="Protein of unknown function UPF0759"/>
    <property type="match status" value="1"/>
</dbReference>
<dbReference type="EMBL" id="VYKL01000066">
    <property type="protein sequence ID" value="KAA9011867.1"/>
    <property type="molecule type" value="Genomic_DNA"/>
</dbReference>
<reference evidence="1 2" key="1">
    <citation type="submission" date="2019-09" db="EMBL/GenBank/DDBJ databases">
        <title>Whole genome sequences of isolates from the Mars Exploration Rovers.</title>
        <authorList>
            <person name="Seuylemezian A."/>
            <person name="Vaishampayan P."/>
        </authorList>
    </citation>
    <scope>NUCLEOTIDE SEQUENCE [LARGE SCALE GENOMIC DNA]</scope>
    <source>
        <strain evidence="1 2">MER_TA_151</strain>
    </source>
</reference>
<dbReference type="SUPFAM" id="SSF117396">
    <property type="entry name" value="TM1631-like"/>
    <property type="match status" value="1"/>
</dbReference>
<dbReference type="RefSeq" id="WP_150442947.1">
    <property type="nucleotide sequence ID" value="NZ_VYKL01000066.1"/>
</dbReference>
<evidence type="ECO:0000313" key="1">
    <source>
        <dbReference type="EMBL" id="KAA9011867.1"/>
    </source>
</evidence>
<dbReference type="PANTHER" id="PTHR30348:SF13">
    <property type="entry name" value="UPF0759 PROTEIN YUNF"/>
    <property type="match status" value="1"/>
</dbReference>